<dbReference type="AlphaFoldDB" id="A0AAQ5ZJE4"/>
<name>A0AAQ5ZJE4_AMPOC</name>
<reference evidence="1" key="2">
    <citation type="submission" date="2025-08" db="UniProtKB">
        <authorList>
            <consortium name="Ensembl"/>
        </authorList>
    </citation>
    <scope>IDENTIFICATION</scope>
</reference>
<evidence type="ECO:0000313" key="1">
    <source>
        <dbReference type="Ensembl" id="ENSAOCP00000065244.1"/>
    </source>
</evidence>
<organism evidence="1 2">
    <name type="scientific">Amphiprion ocellaris</name>
    <name type="common">Clown anemonefish</name>
    <dbReference type="NCBI Taxonomy" id="80972"/>
    <lineage>
        <taxon>Eukaryota</taxon>
        <taxon>Metazoa</taxon>
        <taxon>Chordata</taxon>
        <taxon>Craniata</taxon>
        <taxon>Vertebrata</taxon>
        <taxon>Euteleostomi</taxon>
        <taxon>Actinopterygii</taxon>
        <taxon>Neopterygii</taxon>
        <taxon>Teleostei</taxon>
        <taxon>Neoteleostei</taxon>
        <taxon>Acanthomorphata</taxon>
        <taxon>Ovalentaria</taxon>
        <taxon>Pomacentridae</taxon>
        <taxon>Amphiprion</taxon>
    </lineage>
</organism>
<keyword evidence="2" id="KW-1185">Reference proteome</keyword>
<reference evidence="1" key="3">
    <citation type="submission" date="2025-09" db="UniProtKB">
        <authorList>
            <consortium name="Ensembl"/>
        </authorList>
    </citation>
    <scope>IDENTIFICATION</scope>
</reference>
<reference evidence="1 2" key="1">
    <citation type="submission" date="2022-01" db="EMBL/GenBank/DDBJ databases">
        <title>A chromosome-scale genome assembly of the false clownfish, Amphiprion ocellaris.</title>
        <authorList>
            <person name="Ryu T."/>
        </authorList>
    </citation>
    <scope>NUCLEOTIDE SEQUENCE [LARGE SCALE GENOMIC DNA]</scope>
</reference>
<proteinExistence type="predicted"/>
<protein>
    <submittedName>
        <fullName evidence="1">Uncharacterized protein</fullName>
    </submittedName>
</protein>
<accession>A0AAQ5ZJE4</accession>
<dbReference type="Ensembl" id="ENSAOCT00000036604.1">
    <property type="protein sequence ID" value="ENSAOCP00000065244.1"/>
    <property type="gene ID" value="ENSAOCG00000027182.1"/>
</dbReference>
<sequence length="72" mass="7908">IPNTSLGMLNTQCQLLKSDKETILINSPNLLVLTLNVNVSCKTTTMFEANLQRNHTQASLANLLVLHDNANC</sequence>
<evidence type="ECO:0000313" key="2">
    <source>
        <dbReference type="Proteomes" id="UP001501940"/>
    </source>
</evidence>
<dbReference type="Proteomes" id="UP001501940">
    <property type="component" value="Chromosome 5"/>
</dbReference>